<dbReference type="InParanoid" id="A0A2N3NB04"/>
<reference evidence="4 5" key="1">
    <citation type="journal article" date="2017" name="G3 (Bethesda)">
        <title>First Draft Genome Sequence of the Pathogenic Fungus Lomentospora prolificans (Formerly Scedosporium prolificans).</title>
        <authorList>
            <person name="Luo R."/>
            <person name="Zimin A."/>
            <person name="Workman R."/>
            <person name="Fan Y."/>
            <person name="Pertea G."/>
            <person name="Grossman N."/>
            <person name="Wear M.P."/>
            <person name="Jia B."/>
            <person name="Miller H."/>
            <person name="Casadevall A."/>
            <person name="Timp W."/>
            <person name="Zhang S.X."/>
            <person name="Salzberg S.L."/>
        </authorList>
    </citation>
    <scope>NUCLEOTIDE SEQUENCE [LARGE SCALE GENOMIC DNA]</scope>
    <source>
        <strain evidence="4 5">JHH-5317</strain>
    </source>
</reference>
<keyword evidence="2" id="KW-0732">Signal</keyword>
<dbReference type="Pfam" id="PF00188">
    <property type="entry name" value="CAP"/>
    <property type="match status" value="1"/>
</dbReference>
<evidence type="ECO:0000259" key="3">
    <source>
        <dbReference type="SMART" id="SM00198"/>
    </source>
</evidence>
<dbReference type="PRINTS" id="PR00837">
    <property type="entry name" value="V5TPXLIKE"/>
</dbReference>
<dbReference type="VEuPathDB" id="FungiDB:jhhlp_004209"/>
<dbReference type="OrthoDB" id="337038at2759"/>
<evidence type="ECO:0000256" key="2">
    <source>
        <dbReference type="SAM" id="SignalP"/>
    </source>
</evidence>
<protein>
    <recommendedName>
        <fullName evidence="3">SCP domain-containing protein</fullName>
    </recommendedName>
</protein>
<dbReference type="SMART" id="SM00198">
    <property type="entry name" value="SCP"/>
    <property type="match status" value="1"/>
</dbReference>
<feature type="compositionally biased region" description="Low complexity" evidence="1">
    <location>
        <begin position="104"/>
        <end position="113"/>
    </location>
</feature>
<feature type="domain" description="SCP" evidence="3">
    <location>
        <begin position="121"/>
        <end position="270"/>
    </location>
</feature>
<feature type="signal peptide" evidence="2">
    <location>
        <begin position="1"/>
        <end position="17"/>
    </location>
</feature>
<dbReference type="InterPro" id="IPR014044">
    <property type="entry name" value="CAP_dom"/>
</dbReference>
<dbReference type="EMBL" id="NLAX01000010">
    <property type="protein sequence ID" value="PKS09591.1"/>
    <property type="molecule type" value="Genomic_DNA"/>
</dbReference>
<dbReference type="FunFam" id="3.40.33.10:FF:000018">
    <property type="entry name" value="SCP-like extracellular protein, putative"/>
    <property type="match status" value="1"/>
</dbReference>
<sequence>MKATLALAVANAMLALASPVNKRLLVTELEVKTVTAYVYPDGSPATHLGAQPTPEKAFVVFENIARPSPTPVAEPVVEQPEEAPAPVVQTPVEQPVVEAEEPEAAPQQTQPEVVQAAPAGSAQEASLNAHNIHRTNHSAPAVTWDSNLASYAQQLANTCNYGHDTKIGGGGYGQNIAMSASTGSLPGDAEALQRAITGLWYNDEFDWYPSFGANPDMTNFEKWGHLSQIVWSSTTTIGCAISFCEPGQLASGMRGWFAVCNYGPAGNVPGAYATNVKAPKGNAVVLA</sequence>
<dbReference type="Gene3D" id="3.40.33.10">
    <property type="entry name" value="CAP"/>
    <property type="match status" value="1"/>
</dbReference>
<feature type="region of interest" description="Disordered" evidence="1">
    <location>
        <begin position="69"/>
        <end position="124"/>
    </location>
</feature>
<evidence type="ECO:0000313" key="4">
    <source>
        <dbReference type="EMBL" id="PKS09591.1"/>
    </source>
</evidence>
<dbReference type="AlphaFoldDB" id="A0A2N3NB04"/>
<comment type="caution">
    <text evidence="4">The sequence shown here is derived from an EMBL/GenBank/DDBJ whole genome shotgun (WGS) entry which is preliminary data.</text>
</comment>
<dbReference type="Proteomes" id="UP000233524">
    <property type="component" value="Unassembled WGS sequence"/>
</dbReference>
<keyword evidence="5" id="KW-1185">Reference proteome</keyword>
<gene>
    <name evidence="4" type="ORF">jhhlp_004209</name>
</gene>
<dbReference type="PANTHER" id="PTHR10334">
    <property type="entry name" value="CYSTEINE-RICH SECRETORY PROTEIN-RELATED"/>
    <property type="match status" value="1"/>
</dbReference>
<feature type="chain" id="PRO_5014645531" description="SCP domain-containing protein" evidence="2">
    <location>
        <begin position="18"/>
        <end position="287"/>
    </location>
</feature>
<dbReference type="SUPFAM" id="SSF55797">
    <property type="entry name" value="PR-1-like"/>
    <property type="match status" value="1"/>
</dbReference>
<dbReference type="CDD" id="cd05380">
    <property type="entry name" value="CAP_euk"/>
    <property type="match status" value="1"/>
</dbReference>
<dbReference type="STRING" id="41688.A0A2N3NB04"/>
<evidence type="ECO:0000313" key="5">
    <source>
        <dbReference type="Proteomes" id="UP000233524"/>
    </source>
</evidence>
<name>A0A2N3NB04_9PEZI</name>
<feature type="compositionally biased region" description="Low complexity" evidence="1">
    <location>
        <begin position="71"/>
        <end position="97"/>
    </location>
</feature>
<proteinExistence type="predicted"/>
<organism evidence="4 5">
    <name type="scientific">Lomentospora prolificans</name>
    <dbReference type="NCBI Taxonomy" id="41688"/>
    <lineage>
        <taxon>Eukaryota</taxon>
        <taxon>Fungi</taxon>
        <taxon>Dikarya</taxon>
        <taxon>Ascomycota</taxon>
        <taxon>Pezizomycotina</taxon>
        <taxon>Sordariomycetes</taxon>
        <taxon>Hypocreomycetidae</taxon>
        <taxon>Microascales</taxon>
        <taxon>Microascaceae</taxon>
        <taxon>Lomentospora</taxon>
    </lineage>
</organism>
<dbReference type="InterPro" id="IPR001283">
    <property type="entry name" value="CRISP-related"/>
</dbReference>
<evidence type="ECO:0000256" key="1">
    <source>
        <dbReference type="SAM" id="MobiDB-lite"/>
    </source>
</evidence>
<accession>A0A2N3NB04</accession>
<dbReference type="InterPro" id="IPR035940">
    <property type="entry name" value="CAP_sf"/>
</dbReference>